<evidence type="ECO:0000256" key="2">
    <source>
        <dbReference type="SAM" id="SignalP"/>
    </source>
</evidence>
<proteinExistence type="predicted"/>
<organism evidence="3 4">
    <name type="scientific">Streptomyces kurssanovii</name>
    <dbReference type="NCBI Taxonomy" id="67312"/>
    <lineage>
        <taxon>Bacteria</taxon>
        <taxon>Bacillati</taxon>
        <taxon>Actinomycetota</taxon>
        <taxon>Actinomycetes</taxon>
        <taxon>Kitasatosporales</taxon>
        <taxon>Streptomycetaceae</taxon>
        <taxon>Streptomyces</taxon>
    </lineage>
</organism>
<feature type="signal peptide" evidence="2">
    <location>
        <begin position="1"/>
        <end position="34"/>
    </location>
</feature>
<gene>
    <name evidence="3" type="ORF">AB0K36_24925</name>
</gene>
<dbReference type="Proteomes" id="UP001552521">
    <property type="component" value="Unassembled WGS sequence"/>
</dbReference>
<name>A0ABV3I103_9ACTN</name>
<evidence type="ECO:0000256" key="1">
    <source>
        <dbReference type="SAM" id="MobiDB-lite"/>
    </source>
</evidence>
<keyword evidence="2" id="KW-0732">Signal</keyword>
<sequence>MLIGRDRRHRLVVSASLLFGLLGALLGCMGTAAAAVDPAPVSGAGPDAAPLSVAGPDPAPDSMAGPDPAPVSMAGPVAAPAQTPGCGRGGDDDDRGAHPGTPPRGSSPYELLPALHQAGGPGGPGALLPDRAFLDESPLPAPPPAAPPTPVALSVLRV</sequence>
<accession>A0ABV3I103</accession>
<evidence type="ECO:0008006" key="5">
    <source>
        <dbReference type="Google" id="ProtNLM"/>
    </source>
</evidence>
<reference evidence="3 4" key="1">
    <citation type="submission" date="2024-06" db="EMBL/GenBank/DDBJ databases">
        <title>The Natural Products Discovery Center: Release of the First 8490 Sequenced Strains for Exploring Actinobacteria Biosynthetic Diversity.</title>
        <authorList>
            <person name="Kalkreuter E."/>
            <person name="Kautsar S.A."/>
            <person name="Yang D."/>
            <person name="Bader C.D."/>
            <person name="Teijaro C.N."/>
            <person name="Fluegel L."/>
            <person name="Davis C.M."/>
            <person name="Simpson J.R."/>
            <person name="Lauterbach L."/>
            <person name="Steele A.D."/>
            <person name="Gui C."/>
            <person name="Meng S."/>
            <person name="Li G."/>
            <person name="Viehrig K."/>
            <person name="Ye F."/>
            <person name="Su P."/>
            <person name="Kiefer A.F."/>
            <person name="Nichols A."/>
            <person name="Cepeda A.J."/>
            <person name="Yan W."/>
            <person name="Fan B."/>
            <person name="Jiang Y."/>
            <person name="Adhikari A."/>
            <person name="Zheng C.-J."/>
            <person name="Schuster L."/>
            <person name="Cowan T.M."/>
            <person name="Smanski M.J."/>
            <person name="Chevrette M.G."/>
            <person name="De Carvalho L.P.S."/>
            <person name="Shen B."/>
        </authorList>
    </citation>
    <scope>NUCLEOTIDE SEQUENCE [LARGE SCALE GENOMIC DNA]</scope>
    <source>
        <strain evidence="3 4">NPDC049344</strain>
    </source>
</reference>
<feature type="chain" id="PRO_5045335770" description="Lipoprotein" evidence="2">
    <location>
        <begin position="35"/>
        <end position="158"/>
    </location>
</feature>
<feature type="region of interest" description="Disordered" evidence="1">
    <location>
        <begin position="47"/>
        <end position="158"/>
    </location>
</feature>
<keyword evidence="4" id="KW-1185">Reference proteome</keyword>
<dbReference type="RefSeq" id="WP_364598338.1">
    <property type="nucleotide sequence ID" value="NZ_JBFAQK010000042.1"/>
</dbReference>
<dbReference type="PROSITE" id="PS51257">
    <property type="entry name" value="PROKAR_LIPOPROTEIN"/>
    <property type="match status" value="1"/>
</dbReference>
<feature type="compositionally biased region" description="Pro residues" evidence="1">
    <location>
        <begin position="139"/>
        <end position="150"/>
    </location>
</feature>
<evidence type="ECO:0000313" key="3">
    <source>
        <dbReference type="EMBL" id="MEV4684018.1"/>
    </source>
</evidence>
<dbReference type="EMBL" id="JBFAQK010000042">
    <property type="protein sequence ID" value="MEV4684018.1"/>
    <property type="molecule type" value="Genomic_DNA"/>
</dbReference>
<comment type="caution">
    <text evidence="3">The sequence shown here is derived from an EMBL/GenBank/DDBJ whole genome shotgun (WGS) entry which is preliminary data.</text>
</comment>
<evidence type="ECO:0000313" key="4">
    <source>
        <dbReference type="Proteomes" id="UP001552521"/>
    </source>
</evidence>
<protein>
    <recommendedName>
        <fullName evidence="5">Lipoprotein</fullName>
    </recommendedName>
</protein>